<reference evidence="3 4" key="1">
    <citation type="journal article" date="2021" name="Elife">
        <title>Chloroplast acquisition without the gene transfer in kleptoplastic sea slugs, Plakobranchus ocellatus.</title>
        <authorList>
            <person name="Maeda T."/>
            <person name="Takahashi S."/>
            <person name="Yoshida T."/>
            <person name="Shimamura S."/>
            <person name="Takaki Y."/>
            <person name="Nagai Y."/>
            <person name="Toyoda A."/>
            <person name="Suzuki Y."/>
            <person name="Arimoto A."/>
            <person name="Ishii H."/>
            <person name="Satoh N."/>
            <person name="Nishiyama T."/>
            <person name="Hasebe M."/>
            <person name="Maruyama T."/>
            <person name="Minagawa J."/>
            <person name="Obokata J."/>
            <person name="Shigenobu S."/>
        </authorList>
    </citation>
    <scope>NUCLEOTIDE SEQUENCE [LARGE SCALE GENOMIC DNA]</scope>
</reference>
<feature type="region of interest" description="Disordered" evidence="1">
    <location>
        <begin position="1"/>
        <end position="50"/>
    </location>
</feature>
<evidence type="ECO:0008006" key="5">
    <source>
        <dbReference type="Google" id="ProtNLM"/>
    </source>
</evidence>
<proteinExistence type="predicted"/>
<name>A0AAV4D654_9GAST</name>
<feature type="region of interest" description="Disordered" evidence="1">
    <location>
        <begin position="191"/>
        <end position="215"/>
    </location>
</feature>
<protein>
    <recommendedName>
        <fullName evidence="5">SEA domain-containing protein</fullName>
    </recommendedName>
</protein>
<feature type="compositionally biased region" description="Low complexity" evidence="1">
    <location>
        <begin position="430"/>
        <end position="445"/>
    </location>
</feature>
<feature type="region of interest" description="Disordered" evidence="1">
    <location>
        <begin position="330"/>
        <end position="354"/>
    </location>
</feature>
<evidence type="ECO:0000313" key="3">
    <source>
        <dbReference type="EMBL" id="GFO39592.1"/>
    </source>
</evidence>
<comment type="caution">
    <text evidence="3">The sequence shown here is derived from an EMBL/GenBank/DDBJ whole genome shotgun (WGS) entry which is preliminary data.</text>
</comment>
<keyword evidence="2" id="KW-0472">Membrane</keyword>
<evidence type="ECO:0000256" key="1">
    <source>
        <dbReference type="SAM" id="MobiDB-lite"/>
    </source>
</evidence>
<feature type="compositionally biased region" description="Low complexity" evidence="1">
    <location>
        <begin position="40"/>
        <end position="50"/>
    </location>
</feature>
<dbReference type="EMBL" id="BLXT01007504">
    <property type="protein sequence ID" value="GFO39592.1"/>
    <property type="molecule type" value="Genomic_DNA"/>
</dbReference>
<evidence type="ECO:0000313" key="4">
    <source>
        <dbReference type="Proteomes" id="UP000735302"/>
    </source>
</evidence>
<feature type="transmembrane region" description="Helical" evidence="2">
    <location>
        <begin position="66"/>
        <end position="85"/>
    </location>
</feature>
<feature type="compositionally biased region" description="Polar residues" evidence="1">
    <location>
        <begin position="446"/>
        <end position="456"/>
    </location>
</feature>
<keyword evidence="4" id="KW-1185">Reference proteome</keyword>
<feature type="compositionally biased region" description="Basic and acidic residues" evidence="1">
    <location>
        <begin position="538"/>
        <end position="554"/>
    </location>
</feature>
<keyword evidence="2" id="KW-1133">Transmembrane helix</keyword>
<feature type="compositionally biased region" description="Polar residues" evidence="1">
    <location>
        <begin position="392"/>
        <end position="403"/>
    </location>
</feature>
<gene>
    <name evidence="3" type="ORF">PoB_006609700</name>
</gene>
<dbReference type="Proteomes" id="UP000735302">
    <property type="component" value="Unassembled WGS sequence"/>
</dbReference>
<keyword evidence="2" id="KW-0812">Transmembrane</keyword>
<feature type="compositionally biased region" description="Basic and acidic residues" evidence="1">
    <location>
        <begin position="199"/>
        <end position="212"/>
    </location>
</feature>
<feature type="compositionally biased region" description="Polar residues" evidence="1">
    <location>
        <begin position="340"/>
        <end position="354"/>
    </location>
</feature>
<organism evidence="3 4">
    <name type="scientific">Plakobranchus ocellatus</name>
    <dbReference type="NCBI Taxonomy" id="259542"/>
    <lineage>
        <taxon>Eukaryota</taxon>
        <taxon>Metazoa</taxon>
        <taxon>Spiralia</taxon>
        <taxon>Lophotrochozoa</taxon>
        <taxon>Mollusca</taxon>
        <taxon>Gastropoda</taxon>
        <taxon>Heterobranchia</taxon>
        <taxon>Euthyneura</taxon>
        <taxon>Panpulmonata</taxon>
        <taxon>Sacoglossa</taxon>
        <taxon>Placobranchoidea</taxon>
        <taxon>Plakobranchidae</taxon>
        <taxon>Plakobranchus</taxon>
    </lineage>
</organism>
<feature type="compositionally biased region" description="Low complexity" evidence="1">
    <location>
        <begin position="9"/>
        <end position="32"/>
    </location>
</feature>
<feature type="region of interest" description="Disordered" evidence="1">
    <location>
        <begin position="387"/>
        <end position="456"/>
    </location>
</feature>
<accession>A0AAV4D654</accession>
<evidence type="ECO:0000256" key="2">
    <source>
        <dbReference type="SAM" id="Phobius"/>
    </source>
</evidence>
<sequence length="1745" mass="187456">MPRHQTGASPSSPSSSSSSSSSSPPSSLSASQPSPPRPPSSIGSVSTSTSIRVHNAQHQIPTVSSLLMLLMLTMITMVLLTTQAVQGQTLPSLQTSFSDAAVSSGLQSRALSTFDNDASERSSISQQVSNSLTANKLLSETTAFDSRTTHSDLVSVFTESQTPLPAQESPLFNVVSVTSSTNGIESRMVSTLSDESQVDVDHTAVPSERETAQRSTSVIETLTKNSLQLQENEQATVTFGPFSGSAVSDMVTALPVSTITSFTESLHNTVSPLRSNSIAEFSNEDTYPSSLPLPVSSQNQIRSISHTLLSANPDQDFSENSEIISTFSMSNSDDLRADKSTPQSSPQLNTISEDSVPQLTEQFSVMTATFSQNPKNTVTVQSATVETDAAKSESSSVTFSQLSVIPEESSETDKSTAVAFSDSEHSFIVTSNSESRQKRSSSTEQNGSLEEQTSPLVQVPFTSGLGMGDSRTSSAFAFIEPTPAGPGYISTTSALSSVMILTDTTAFSSASFSFSSSPVLNTLSNPQSITASLAPTPTERKDTVHSSSEERISPEDSSTMKVGFIVDASTSHNFATPSDILSNSFTSMNAHGMEELMTLTPSFNLEVSTITESIFHSLSLDESVEMNGFLSKLQISGSLGEASPKTQILVPSIEISDTTFPKSSSGFTDEDSILSFSSNINDFTFVQSLLPVSNEPFKHSINFSLNTKSVVTYSQSGSLNAIKTILDSLTSSETRTSTAYTGAVFSYLSDNGKSTDEVLVPSSTMEQMLTLVASSSTYSEEVFSSSYGDFRDGLVTPNMNYSSISIPPESLGSTYTSTSTEISSLFSREITRSAQFQSFTSLPESRFSALQDNDTVLSGISQSFHSVMPSMTNIENMDIATSETSQSLQSLMPSFTGIDKMDITTSEISQSLQSVEPSLPNIDNMDMTTSEISQSLQSLMPSFTGIDKMDITTSEISQSLQSVEPSLTNIDNMDMTTSETSRSLQALMPSSTNIDKTDITTSEISQILLSVVPSLTDIENVDIATSEISQSLKALMPSSSNIDNMDTATSEISQILQPLMTSLTMSENTVITAPAIFHSIHSLMPSFTSFTSIQNLASMSVQTVESGELLNSLSESQEATSLKDISQTEFFFLSDSLYSTSIVSSYDTKDMSHFKTFEGESVFTASILIESNTHQTLMNSFLDASSDSYKIDNMTLKSLIQPTVLLPSSEDIEIGSSLFGRSTLMPLSTAVKQLSSSTHQQLEPFSADNNTISQPSLYELSTSSLVMLPTQEYQTLTPSLNGLSSLSQIIENSTDEEDTAIFPSASSVAASLMTNNVMFLSDPYESIALSGALETSSVDIANINYTLSVPLADIFSSFHSPSIVITEILETLNNGPNTLSISDTSFVTHAPTLSGLATISSYSPLSLNSIYDSSNVINESNNLSSIIQFDSRYPSASPDLETSVIESSIPSHLEQVTSVHASASFIMQTLAPSEQSSITMEMFSLEVNEGSMFSSLSSYLEETEFLNSSDVILSTALTDIDTNETETVIMSSTLLSDIFQSTESVYSTFLGAEAMSTVQNTILETTDTFFTTDFERSVTNSSTSFEDMSDPTLDTLLFPSESMSLTDAFTESYMAMTASMSDIFLSPLEPTATESQELFQSTTDMFSTDSSYINSIPLLISQETSIEFTSTVVNGATSLLDRPTDLFPSSPTFAFNMSRVESISGEPVTQLQDLVSSSNFPFTSQVCLLNVNLHFQINLSSNLPL</sequence>
<feature type="region of interest" description="Disordered" evidence="1">
    <location>
        <begin position="528"/>
        <end position="557"/>
    </location>
</feature>